<dbReference type="InterPro" id="IPR017035">
    <property type="entry name" value="UCP035009_HsdR_All3000-type"/>
</dbReference>
<dbReference type="OrthoDB" id="9148007at2"/>
<dbReference type="GO" id="GO:0009307">
    <property type="term" value="P:DNA restriction-modification system"/>
    <property type="evidence" value="ECO:0007669"/>
    <property type="project" value="UniProtKB-KW"/>
</dbReference>
<evidence type="ECO:0000313" key="2">
    <source>
        <dbReference type="EMBL" id="SNZ07697.1"/>
    </source>
</evidence>
<dbReference type="Gene3D" id="3.90.1570.30">
    <property type="match status" value="1"/>
</dbReference>
<evidence type="ECO:0000259" key="1">
    <source>
        <dbReference type="Pfam" id="PF04313"/>
    </source>
</evidence>
<accession>A0A285NFF6</accession>
<gene>
    <name evidence="2" type="ORF">SAMN06265182_0972</name>
</gene>
<proteinExistence type="predicted"/>
<reference evidence="3" key="1">
    <citation type="submission" date="2017-09" db="EMBL/GenBank/DDBJ databases">
        <authorList>
            <person name="Varghese N."/>
            <person name="Submissions S."/>
        </authorList>
    </citation>
    <scope>NUCLEOTIDE SEQUENCE [LARGE SCALE GENOMIC DNA]</scope>
    <source>
        <strain evidence="3">DSM 15103</strain>
    </source>
</reference>
<dbReference type="GO" id="GO:0005524">
    <property type="term" value="F:ATP binding"/>
    <property type="evidence" value="ECO:0007669"/>
    <property type="project" value="UniProtKB-KW"/>
</dbReference>
<name>A0A285NFF6_9AQUI</name>
<dbReference type="RefSeq" id="WP_097000151.1">
    <property type="nucleotide sequence ID" value="NZ_OBEI01000003.1"/>
</dbReference>
<feature type="domain" description="Restriction endonuclease type I HsdR N-terminal" evidence="1">
    <location>
        <begin position="22"/>
        <end position="125"/>
    </location>
</feature>
<dbReference type="GO" id="GO:0009035">
    <property type="term" value="F:type I site-specific deoxyribonuclease activity"/>
    <property type="evidence" value="ECO:0007669"/>
    <property type="project" value="UniProtKB-EC"/>
</dbReference>
<dbReference type="EMBL" id="OBEI01000003">
    <property type="protein sequence ID" value="SNZ07697.1"/>
    <property type="molecule type" value="Genomic_DNA"/>
</dbReference>
<dbReference type="Pfam" id="PF04313">
    <property type="entry name" value="HSDR_N"/>
    <property type="match status" value="1"/>
</dbReference>
<protein>
    <recommendedName>
        <fullName evidence="1">Restriction endonuclease type I HsdR N-terminal domain-containing protein</fullName>
    </recommendedName>
</protein>
<evidence type="ECO:0000313" key="3">
    <source>
        <dbReference type="Proteomes" id="UP000219036"/>
    </source>
</evidence>
<dbReference type="InterPro" id="IPR007409">
    <property type="entry name" value="Restrct_endonuc_type1_HsdR_N"/>
</dbReference>
<organism evidence="2 3">
    <name type="scientific">Persephonella hydrogeniphila</name>
    <dbReference type="NCBI Taxonomy" id="198703"/>
    <lineage>
        <taxon>Bacteria</taxon>
        <taxon>Pseudomonadati</taxon>
        <taxon>Aquificota</taxon>
        <taxon>Aquificia</taxon>
        <taxon>Aquificales</taxon>
        <taxon>Hydrogenothermaceae</taxon>
        <taxon>Persephonella</taxon>
    </lineage>
</organism>
<sequence>MELEAKLKELSERIKNIKDNVQTEEATKHSFVMPFLNALGYDVFDPTVVVPEFTADIGKKKKEKVDYAILQDGKPIILIEVKNHKEELDNHHNQLVRYFTVTDAKFGILTNGIEYRFFSDLDEKNKMDKKPFLIIDLENLKDKDIKELEKFAKENLDIDNILSMANKQRYIREIQEIFKKEINNPSDEFVRFFASKILNRKLTKNIIDDFRGYIKSAFSDLIYELAAEKINALKENLKVQIEEEQVEEPKPEDEIVTTEEELEGFYIVKSILAEETDAKNITPKDTKSYFGILFKNNTRKWICRLYFNTKNKYIGLHLNEKEETKIPIERIEDIYNYKKELKEIVKRYL</sequence>
<dbReference type="PIRSF" id="PIRSF035009">
    <property type="entry name" value="UCP035009_HSDR_N"/>
    <property type="match status" value="1"/>
</dbReference>
<keyword evidence="3" id="KW-1185">Reference proteome</keyword>
<dbReference type="GO" id="GO:0003677">
    <property type="term" value="F:DNA binding"/>
    <property type="evidence" value="ECO:0007669"/>
    <property type="project" value="UniProtKB-KW"/>
</dbReference>
<dbReference type="Proteomes" id="UP000219036">
    <property type="component" value="Unassembled WGS sequence"/>
</dbReference>
<dbReference type="AlphaFoldDB" id="A0A285NFF6"/>